<evidence type="ECO:0000259" key="3">
    <source>
        <dbReference type="Pfam" id="PF00535"/>
    </source>
</evidence>
<reference evidence="4 5" key="1">
    <citation type="submission" date="2020-04" db="EMBL/GenBank/DDBJ databases">
        <authorList>
            <person name="Hitch T.C.A."/>
            <person name="Wylensek D."/>
            <person name="Clavel T."/>
        </authorList>
    </citation>
    <scope>NUCLEOTIDE SEQUENCE [LARGE SCALE GENOMIC DNA]</scope>
    <source>
        <strain evidence="4 5">WCA-130-P53-4B</strain>
    </source>
</reference>
<dbReference type="GO" id="GO:0016757">
    <property type="term" value="F:glycosyltransferase activity"/>
    <property type="evidence" value="ECO:0007669"/>
    <property type="project" value="UniProtKB-KW"/>
</dbReference>
<evidence type="ECO:0000313" key="4">
    <source>
        <dbReference type="EMBL" id="NMF01816.1"/>
    </source>
</evidence>
<dbReference type="EMBL" id="JABAGJ010000001">
    <property type="protein sequence ID" value="NMF01816.1"/>
    <property type="molecule type" value="Genomic_DNA"/>
</dbReference>
<evidence type="ECO:0000256" key="1">
    <source>
        <dbReference type="ARBA" id="ARBA00022676"/>
    </source>
</evidence>
<sequence>MQVDKQEYPLVSVIIPVYKVERFLDICVSSVLDQTYSNLDIILVDDGSPDSCPQLCEDWARRDSRIRVFHKINGGLSDARNYGIAHALGDFVYCLDSDDRIDSALLTKVMSKLLKSGADMAFFKYCLESEDGTSVTQSKDSPLFPAEGKYTAEQALELLWTWHIPNYAWSYVAKRNLFDSTEFPKGELMEDVATTYKLIGNATGGVYFLPEELYYYRVRQGSILGNATPRLCTDNFPHITAVDAYAKERYPQLLQVELNWSMRFLIGDLFHARIMHKQFPTGGYRAYKKQVCKLLDAHYSELGRSRTSRSNRLKMFEIRCGLLPLRSYITYLRHRNTR</sequence>
<comment type="caution">
    <text evidence="4">The sequence shown here is derived from an EMBL/GenBank/DDBJ whole genome shotgun (WGS) entry which is preliminary data.</text>
</comment>
<dbReference type="PANTHER" id="PTHR22916:SF51">
    <property type="entry name" value="GLYCOSYLTRANSFERASE EPSH-RELATED"/>
    <property type="match status" value="1"/>
</dbReference>
<evidence type="ECO:0000256" key="2">
    <source>
        <dbReference type="ARBA" id="ARBA00022679"/>
    </source>
</evidence>
<protein>
    <submittedName>
        <fullName evidence="4">Glycosyltransferase family 2 protein</fullName>
    </submittedName>
</protein>
<dbReference type="Pfam" id="PF00535">
    <property type="entry name" value="Glycos_transf_2"/>
    <property type="match status" value="1"/>
</dbReference>
<dbReference type="CDD" id="cd00761">
    <property type="entry name" value="Glyco_tranf_GTA_type"/>
    <property type="match status" value="1"/>
</dbReference>
<dbReference type="PANTHER" id="PTHR22916">
    <property type="entry name" value="GLYCOSYLTRANSFERASE"/>
    <property type="match status" value="1"/>
</dbReference>
<feature type="domain" description="Glycosyltransferase 2-like" evidence="3">
    <location>
        <begin position="12"/>
        <end position="148"/>
    </location>
</feature>
<keyword evidence="1" id="KW-0328">Glycosyltransferase</keyword>
<dbReference type="InterPro" id="IPR001173">
    <property type="entry name" value="Glyco_trans_2-like"/>
</dbReference>
<dbReference type="RefSeq" id="WP_168973056.1">
    <property type="nucleotide sequence ID" value="NZ_JABAGJ010000001.1"/>
</dbReference>
<gene>
    <name evidence="4" type="ORF">HF843_01155</name>
</gene>
<dbReference type="Proteomes" id="UP000583419">
    <property type="component" value="Unassembled WGS sequence"/>
</dbReference>
<dbReference type="SUPFAM" id="SSF53448">
    <property type="entry name" value="Nucleotide-diphospho-sugar transferases"/>
    <property type="match status" value="1"/>
</dbReference>
<keyword evidence="2 4" id="KW-0808">Transferase</keyword>
<evidence type="ECO:0000313" key="5">
    <source>
        <dbReference type="Proteomes" id="UP000583419"/>
    </source>
</evidence>
<dbReference type="Gene3D" id="3.90.550.10">
    <property type="entry name" value="Spore Coat Polysaccharide Biosynthesis Protein SpsA, Chain A"/>
    <property type="match status" value="1"/>
</dbReference>
<proteinExistence type="predicted"/>
<organism evidence="4 5">
    <name type="scientific">Bifidobacterium boum</name>
    <dbReference type="NCBI Taxonomy" id="78343"/>
    <lineage>
        <taxon>Bacteria</taxon>
        <taxon>Bacillati</taxon>
        <taxon>Actinomycetota</taxon>
        <taxon>Actinomycetes</taxon>
        <taxon>Bifidobacteriales</taxon>
        <taxon>Bifidobacteriaceae</taxon>
        <taxon>Bifidobacterium</taxon>
    </lineage>
</organism>
<name>A0A848D294_9BIFI</name>
<dbReference type="AlphaFoldDB" id="A0A848D294"/>
<dbReference type="InterPro" id="IPR029044">
    <property type="entry name" value="Nucleotide-diphossugar_trans"/>
</dbReference>
<accession>A0A848D294</accession>